<dbReference type="Pfam" id="PF04388">
    <property type="entry name" value="Hamartin"/>
    <property type="match status" value="2"/>
</dbReference>
<feature type="transmembrane region" description="Helical" evidence="3">
    <location>
        <begin position="127"/>
        <end position="144"/>
    </location>
</feature>
<feature type="coiled-coil region" evidence="1">
    <location>
        <begin position="676"/>
        <end position="794"/>
    </location>
</feature>
<dbReference type="PANTHER" id="PTHR15154">
    <property type="entry name" value="HAMARTIN"/>
    <property type="match status" value="1"/>
</dbReference>
<keyword evidence="3" id="KW-0812">Transmembrane</keyword>
<feature type="region of interest" description="Disordered" evidence="2">
    <location>
        <begin position="283"/>
        <end position="302"/>
    </location>
</feature>
<feature type="region of interest" description="Disordered" evidence="2">
    <location>
        <begin position="594"/>
        <end position="620"/>
    </location>
</feature>
<dbReference type="GO" id="GO:0033596">
    <property type="term" value="C:TSC1-TSC2 complex"/>
    <property type="evidence" value="ECO:0007669"/>
    <property type="project" value="TreeGrafter"/>
</dbReference>
<dbReference type="InterPro" id="IPR016024">
    <property type="entry name" value="ARM-type_fold"/>
</dbReference>
<sequence>MSKEQVSISDLMHSLDSSELQEAEQVRATVNQQLSSDKGGAVLSAVVDYYLESSSSQAILLLSSIRETHHKALLEKLNESLNRPLTRLVALTLLGHLIRKQPPWVHHISRSALLPSLLRCLKTDSDVVVLITAVLVLVTLLPMIPQAGKQHIYDFFDVFGRLASWSYRNPAQSPGVHLVHLHAGVYSLFHRLYGMFPCNFISYLRLHYSMKENLDTFQEVVKPMLEHVRVHPELVTGTQDQELEPSRWRCYEVHDIVIECSRVSLDPLESSCEEDIYTSLREPTSTSLCSSPPLRPTQLSSPLPALDLTSSPLITESVTSAFSLSSLEKGNQTPPSLIFDTCVQADDVTWSPSLYCGLSTPPLESSASGSTHPLSRSTSISGVKSPSLASVPPTPPSEGNQDGRLAPDNNNQVKPQPITELRRSCSVFQAVGEQERTSYDDVINKSSEDLRSRSSALSPLPSPSVPSEHILLTSTPSFEQPPSGSPPSSSNSMCFTPSNTSSFRSEKGDVAVVTSAPYEPLFDLALPQAALLFIRKRTQELMEKMTGQEEKEATEVEGEDRELTQTSPDPSPLEVLNQLITRGCEAHECLSRRLSSSNKSVDRSHFGGKQQSMKTKGSAVGDELQSVKSQLLLIHGQLEYERFKRQQHAMRNRRLLRRVINTTALEEQSVAMKGQLSVQDEEIRSLKSSLQEEQRRYTQLQQDTQEHTNQLHTHVQQLQLQQQKFQRDNQRLQSELQECHSTLKVQEAELQRANNTANNAEHRLTKLSLKLSNVEQLEQQVILLNQQLVVLRETNRALTEQLKGGEGKHWTEASMLQCSVGKEHQRLKEGEVQQRQKLEAASYRISDLESQLTKKDQLILDQKKLLEDTKGQSRAELSACESRCVALKRITQGLQTEMLQLYSQVHLDTRSQPRDVVGRSDSSAMAVPVTRDELKPRPSSSSVSIINGAVESLSTSPLQLHSCSSSPLSLSPIDSPLTVGSFLEKQTRRQFRPTNHSSDEENEDEPLEKMEEEEERENEEEEEDEEDNNVEDQLGSPPLGQEAEEDFLLLKSPQVAPPPGQAATPSRPLYKPPGRLSGHAPPTDLTLAVRQRRQELSIMDYNETLPEF</sequence>
<dbReference type="Ensembl" id="ENSCSET00000013453.1">
    <property type="protein sequence ID" value="ENSCSEP00000013293.1"/>
    <property type="gene ID" value="ENSCSEG00000008572.1"/>
</dbReference>
<feature type="compositionally biased region" description="Polar residues" evidence="2">
    <location>
        <begin position="493"/>
        <end position="503"/>
    </location>
</feature>
<dbReference type="Ensembl" id="ENSCSET00000013435.1">
    <property type="protein sequence ID" value="ENSCSEP00000013275.1"/>
    <property type="gene ID" value="ENSCSEG00000008572.1"/>
</dbReference>
<proteinExistence type="predicted"/>
<dbReference type="InterPro" id="IPR007483">
    <property type="entry name" value="Hamartin"/>
</dbReference>
<feature type="region of interest" description="Disordered" evidence="2">
    <location>
        <begin position="912"/>
        <end position="942"/>
    </location>
</feature>
<feature type="compositionally biased region" description="Low complexity" evidence="2">
    <location>
        <begin position="476"/>
        <end position="492"/>
    </location>
</feature>
<dbReference type="CTD" id="337167"/>
<protein>
    <submittedName>
        <fullName evidence="4">TSC complex subunit 1a</fullName>
    </submittedName>
</protein>
<feature type="compositionally biased region" description="Low complexity" evidence="2">
    <location>
        <begin position="283"/>
        <end position="292"/>
    </location>
</feature>
<keyword evidence="5" id="KW-1185">Reference proteome</keyword>
<dbReference type="GeneID" id="103397967"/>
<dbReference type="GO" id="GO:0032007">
    <property type="term" value="P:negative regulation of TOR signaling"/>
    <property type="evidence" value="ECO:0007669"/>
    <property type="project" value="TreeGrafter"/>
</dbReference>
<dbReference type="Proteomes" id="UP000265120">
    <property type="component" value="Chromosome Z"/>
</dbReference>
<accession>A0A3P8VLE8</accession>
<organism evidence="4 5">
    <name type="scientific">Cynoglossus semilaevis</name>
    <name type="common">Tongue sole</name>
    <dbReference type="NCBI Taxonomy" id="244447"/>
    <lineage>
        <taxon>Eukaryota</taxon>
        <taxon>Metazoa</taxon>
        <taxon>Chordata</taxon>
        <taxon>Craniata</taxon>
        <taxon>Vertebrata</taxon>
        <taxon>Euteleostomi</taxon>
        <taxon>Actinopterygii</taxon>
        <taxon>Neopterygii</taxon>
        <taxon>Teleostei</taxon>
        <taxon>Neoteleostei</taxon>
        <taxon>Acanthomorphata</taxon>
        <taxon>Carangaria</taxon>
        <taxon>Pleuronectiformes</taxon>
        <taxon>Pleuronectoidei</taxon>
        <taxon>Cynoglossidae</taxon>
        <taxon>Cynoglossinae</taxon>
        <taxon>Cynoglossus</taxon>
    </lineage>
</organism>
<feature type="region of interest" description="Disordered" evidence="2">
    <location>
        <begin position="985"/>
        <end position="1084"/>
    </location>
</feature>
<dbReference type="PANTHER" id="PTHR15154:SF2">
    <property type="entry name" value="HAMARTIN"/>
    <property type="match status" value="1"/>
</dbReference>
<dbReference type="GO" id="GO:0008285">
    <property type="term" value="P:negative regulation of cell population proliferation"/>
    <property type="evidence" value="ECO:0007669"/>
    <property type="project" value="TreeGrafter"/>
</dbReference>
<dbReference type="GO" id="GO:0051726">
    <property type="term" value="P:regulation of cell cycle"/>
    <property type="evidence" value="ECO:0007669"/>
    <property type="project" value="TreeGrafter"/>
</dbReference>
<feature type="compositionally biased region" description="Acidic residues" evidence="2">
    <location>
        <begin position="1000"/>
        <end position="1030"/>
    </location>
</feature>
<feature type="region of interest" description="Disordered" evidence="2">
    <location>
        <begin position="447"/>
        <end position="506"/>
    </location>
</feature>
<dbReference type="STRING" id="244447.ENSCSEP00000013293"/>
<evidence type="ECO:0000256" key="1">
    <source>
        <dbReference type="SAM" id="Coils"/>
    </source>
</evidence>
<dbReference type="RefSeq" id="XP_008334647.1">
    <property type="nucleotide sequence ID" value="XM_008336425.2"/>
</dbReference>
<dbReference type="OMA" id="PEPYEFI"/>
<feature type="region of interest" description="Disordered" evidence="2">
    <location>
        <begin position="361"/>
        <end position="419"/>
    </location>
</feature>
<feature type="compositionally biased region" description="Polar residues" evidence="2">
    <location>
        <begin position="362"/>
        <end position="388"/>
    </location>
</feature>
<keyword evidence="1" id="KW-0175">Coiled coil</keyword>
<dbReference type="GeneTree" id="ENSGT00390000014148"/>
<reference evidence="4" key="2">
    <citation type="submission" date="2025-05" db="UniProtKB">
        <authorList>
            <consortium name="Ensembl"/>
        </authorList>
    </citation>
    <scope>IDENTIFICATION</scope>
</reference>
<reference evidence="4 5" key="1">
    <citation type="journal article" date="2014" name="Nat. Genet.">
        <title>Whole-genome sequence of a flatfish provides insights into ZW sex chromosome evolution and adaptation to a benthic lifestyle.</title>
        <authorList>
            <person name="Chen S."/>
            <person name="Zhang G."/>
            <person name="Shao C."/>
            <person name="Huang Q."/>
            <person name="Liu G."/>
            <person name="Zhang P."/>
            <person name="Song W."/>
            <person name="An N."/>
            <person name="Chalopin D."/>
            <person name="Volff J.N."/>
            <person name="Hong Y."/>
            <person name="Li Q."/>
            <person name="Sha Z."/>
            <person name="Zhou H."/>
            <person name="Xie M."/>
            <person name="Yu Q."/>
            <person name="Liu Y."/>
            <person name="Xiang H."/>
            <person name="Wang N."/>
            <person name="Wu K."/>
            <person name="Yang C."/>
            <person name="Zhou Q."/>
            <person name="Liao X."/>
            <person name="Yang L."/>
            <person name="Hu Q."/>
            <person name="Zhang J."/>
            <person name="Meng L."/>
            <person name="Jin L."/>
            <person name="Tian Y."/>
            <person name="Lian J."/>
            <person name="Yang J."/>
            <person name="Miao G."/>
            <person name="Liu S."/>
            <person name="Liang Z."/>
            <person name="Yan F."/>
            <person name="Li Y."/>
            <person name="Sun B."/>
            <person name="Zhang H."/>
            <person name="Zhang J."/>
            <person name="Zhu Y."/>
            <person name="Du M."/>
            <person name="Zhao Y."/>
            <person name="Schartl M."/>
            <person name="Tang Q."/>
            <person name="Wang J."/>
        </authorList>
    </citation>
    <scope>NUCLEOTIDE SEQUENCE</scope>
</reference>
<dbReference type="SUPFAM" id="SSF48371">
    <property type="entry name" value="ARM repeat"/>
    <property type="match status" value="1"/>
</dbReference>
<dbReference type="AlphaFoldDB" id="A0A3P8VLE8"/>
<feature type="region of interest" description="Disordered" evidence="2">
    <location>
        <begin position="546"/>
        <end position="573"/>
    </location>
</feature>
<evidence type="ECO:0000256" key="3">
    <source>
        <dbReference type="SAM" id="Phobius"/>
    </source>
</evidence>
<evidence type="ECO:0000256" key="2">
    <source>
        <dbReference type="SAM" id="MobiDB-lite"/>
    </source>
</evidence>
<evidence type="ECO:0000313" key="4">
    <source>
        <dbReference type="Ensembl" id="ENSCSEP00000013275.1"/>
    </source>
</evidence>
<name>A0A3P8VLE8_CYNSE</name>
<keyword evidence="3" id="KW-0472">Membrane</keyword>
<dbReference type="OrthoDB" id="6022054at2759"/>
<keyword evidence="3" id="KW-1133">Transmembrane helix</keyword>
<evidence type="ECO:0000313" key="5">
    <source>
        <dbReference type="Proteomes" id="UP000265120"/>
    </source>
</evidence>